<dbReference type="Proteomes" id="UP000614047">
    <property type="component" value="Unassembled WGS sequence"/>
</dbReference>
<keyword evidence="3" id="KW-1185">Reference proteome</keyword>
<dbReference type="Pfam" id="PF19054">
    <property type="entry name" value="DUF5753"/>
    <property type="match status" value="1"/>
</dbReference>
<proteinExistence type="predicted"/>
<sequence>MGILGHLWTGYRLSALHQIVIAPCPFSPLPLVQLQDRIPTYFEENSLSDVVFLEHSNSGLYLDKPSDSNWHEQQFDGLGTAALNHADTLNLISDLIDRLAR</sequence>
<gene>
    <name evidence="2" type="ORF">IW256_001027</name>
</gene>
<feature type="domain" description="DUF5753" evidence="1">
    <location>
        <begin position="44"/>
        <end position="93"/>
    </location>
</feature>
<dbReference type="InterPro" id="IPR043917">
    <property type="entry name" value="DUF5753"/>
</dbReference>
<reference evidence="2" key="1">
    <citation type="submission" date="2020-11" db="EMBL/GenBank/DDBJ databases">
        <title>Sequencing the genomes of 1000 actinobacteria strains.</title>
        <authorList>
            <person name="Klenk H.-P."/>
        </authorList>
    </citation>
    <scope>NUCLEOTIDE SEQUENCE</scope>
    <source>
        <strain evidence="2">DSM 43175</strain>
    </source>
</reference>
<accession>A0A931GP02</accession>
<dbReference type="AlphaFoldDB" id="A0A931GP02"/>
<dbReference type="EMBL" id="JADOUA010000001">
    <property type="protein sequence ID" value="MBG6086914.1"/>
    <property type="molecule type" value="Genomic_DNA"/>
</dbReference>
<protein>
    <recommendedName>
        <fullName evidence="1">DUF5753 domain-containing protein</fullName>
    </recommendedName>
</protein>
<evidence type="ECO:0000313" key="3">
    <source>
        <dbReference type="Proteomes" id="UP000614047"/>
    </source>
</evidence>
<evidence type="ECO:0000313" key="2">
    <source>
        <dbReference type="EMBL" id="MBG6086914.1"/>
    </source>
</evidence>
<comment type="caution">
    <text evidence="2">The sequence shown here is derived from an EMBL/GenBank/DDBJ whole genome shotgun (WGS) entry which is preliminary data.</text>
</comment>
<name>A0A931GP02_9ACTN</name>
<dbReference type="RefSeq" id="WP_197009850.1">
    <property type="nucleotide sequence ID" value="NZ_BAABES010000007.1"/>
</dbReference>
<evidence type="ECO:0000259" key="1">
    <source>
        <dbReference type="Pfam" id="PF19054"/>
    </source>
</evidence>
<organism evidence="2 3">
    <name type="scientific">Actinomadura viridis</name>
    <dbReference type="NCBI Taxonomy" id="58110"/>
    <lineage>
        <taxon>Bacteria</taxon>
        <taxon>Bacillati</taxon>
        <taxon>Actinomycetota</taxon>
        <taxon>Actinomycetes</taxon>
        <taxon>Streptosporangiales</taxon>
        <taxon>Thermomonosporaceae</taxon>
        <taxon>Actinomadura</taxon>
    </lineage>
</organism>